<dbReference type="CDD" id="cd07715">
    <property type="entry name" value="TaR3-like_MBL-fold"/>
    <property type="match status" value="1"/>
</dbReference>
<dbReference type="Proteomes" id="UP000500791">
    <property type="component" value="Chromosome"/>
</dbReference>
<accession>A0A6G7VHV5</accession>
<evidence type="ECO:0000313" key="2">
    <source>
        <dbReference type="EMBL" id="QIK39629.1"/>
    </source>
</evidence>
<name>A0A6G7VHV5_9RHOB</name>
<keyword evidence="2" id="KW-0378">Hydrolase</keyword>
<reference evidence="2 3" key="1">
    <citation type="submission" date="2020-03" db="EMBL/GenBank/DDBJ databases">
        <title>Complete genome sequence of Monaibacterium sp. ALG8 with diverse plasmids.</title>
        <authorList>
            <person name="Sun C."/>
        </authorList>
    </citation>
    <scope>NUCLEOTIDE SEQUENCE [LARGE SCALE GENOMIC DNA]</scope>
    <source>
        <strain evidence="2 3">ALG8</strain>
    </source>
</reference>
<gene>
    <name evidence="2" type="ORF">G8E03_01925</name>
</gene>
<dbReference type="KEGG" id="mon:G8E03_01925"/>
<dbReference type="EMBL" id="CP049811">
    <property type="protein sequence ID" value="QIK39629.1"/>
    <property type="molecule type" value="Genomic_DNA"/>
</dbReference>
<proteinExistence type="predicted"/>
<dbReference type="Gene3D" id="3.60.15.10">
    <property type="entry name" value="Ribonuclease Z/Hydroxyacylglutathione hydrolase-like"/>
    <property type="match status" value="1"/>
</dbReference>
<dbReference type="Pfam" id="PF12706">
    <property type="entry name" value="Lactamase_B_2"/>
    <property type="match status" value="1"/>
</dbReference>
<dbReference type="RefSeq" id="WP_166188011.1">
    <property type="nucleotide sequence ID" value="NZ_CP049811.1"/>
</dbReference>
<organism evidence="2 3">
    <name type="scientific">Pontivivens nitratireducens</name>
    <dbReference type="NCBI Taxonomy" id="2758038"/>
    <lineage>
        <taxon>Bacteria</taxon>
        <taxon>Pseudomonadati</taxon>
        <taxon>Pseudomonadota</taxon>
        <taxon>Alphaproteobacteria</taxon>
        <taxon>Rhodobacterales</taxon>
        <taxon>Paracoccaceae</taxon>
        <taxon>Pontivivens</taxon>
    </lineage>
</organism>
<dbReference type="AlphaFoldDB" id="A0A6G7VHV5"/>
<evidence type="ECO:0000259" key="1">
    <source>
        <dbReference type="Pfam" id="PF12706"/>
    </source>
</evidence>
<dbReference type="GO" id="GO:0016787">
    <property type="term" value="F:hydrolase activity"/>
    <property type="evidence" value="ECO:0007669"/>
    <property type="project" value="UniProtKB-KW"/>
</dbReference>
<feature type="domain" description="Metallo-beta-lactamase" evidence="1">
    <location>
        <begin position="58"/>
        <end position="239"/>
    </location>
</feature>
<dbReference type="SUPFAM" id="SSF56281">
    <property type="entry name" value="Metallo-hydrolase/oxidoreductase"/>
    <property type="match status" value="1"/>
</dbReference>
<keyword evidence="3" id="KW-1185">Reference proteome</keyword>
<dbReference type="InterPro" id="IPR001279">
    <property type="entry name" value="Metallo-B-lactamas"/>
</dbReference>
<dbReference type="InterPro" id="IPR036866">
    <property type="entry name" value="RibonucZ/Hydroxyglut_hydro"/>
</dbReference>
<sequence>MSEFEVQIWGARGSIPLYHPDHQRAGCNTICVSVRINGHISILDAGTGIVRLGDAIAGEAPQDMDLFLSHYHYDHVLGLNFFPPLRSARTHLTVHGGTAHTGEGPQAILSKLFSQPFCPNELDSHPGRLTFESFATGDRIALKGGARLIPYRLNHPSVAYGFRIEYRNRVFVFAPDFELGDAQGDAAMADMLRDADLAVLDTMFTPAEITEYRGYGHSSWQDVARICAASRVASWRLFHHAPALTDSALDAIEAELRREFPDSGAAREGDLYVL</sequence>
<protein>
    <submittedName>
        <fullName evidence="2">MBL fold metallo-hydrolase</fullName>
    </submittedName>
</protein>
<evidence type="ECO:0000313" key="3">
    <source>
        <dbReference type="Proteomes" id="UP000500791"/>
    </source>
</evidence>